<evidence type="ECO:0000256" key="1">
    <source>
        <dbReference type="ARBA" id="ARBA00012771"/>
    </source>
</evidence>
<proteinExistence type="predicted"/>
<gene>
    <name evidence="8" type="primary">prmC</name>
    <name evidence="8" type="ORF">QUW60_14475</name>
</gene>
<dbReference type="InterPro" id="IPR019874">
    <property type="entry name" value="RF_methyltr_PrmC"/>
</dbReference>
<accession>A0ABT7VJG5</accession>
<evidence type="ECO:0000256" key="2">
    <source>
        <dbReference type="ARBA" id="ARBA00022603"/>
    </source>
</evidence>
<dbReference type="PANTHER" id="PTHR18895:SF74">
    <property type="entry name" value="MTRF1L RELEASE FACTOR GLUTAMINE METHYLTRANSFERASE"/>
    <property type="match status" value="1"/>
</dbReference>
<comment type="caution">
    <text evidence="8">The sequence shown here is derived from an EMBL/GenBank/DDBJ whole genome shotgun (WGS) entry which is preliminary data.</text>
</comment>
<dbReference type="InterPro" id="IPR040758">
    <property type="entry name" value="PrmC_N"/>
</dbReference>
<evidence type="ECO:0000259" key="6">
    <source>
        <dbReference type="Pfam" id="PF05175"/>
    </source>
</evidence>
<sequence length="280" mass="31683">MHPIYLHIKETLMPYYPAEEASAMAKWILADVFHFSAIELYTGKDTQIPQKDREKLEDILNRLVKYEPLQYILGECQFGGLVFRVAPGVLIPRPETEELVDWICADWTGSKSCRVLDIGTGSGCIAITLGKRLADAAVTSWDVSELALQIASSNARHNGVTVAFDRVDVLADGIPEIHVDVLVSNPPYVTEKEREGMERNVLDWEPEQALFVPDDDPLLFYRKIARQGMFILDKGGCLYFEINRAYGKETFDLLVRLGYQNVELRKDSFGNNRMIKAVKP</sequence>
<evidence type="ECO:0000313" key="9">
    <source>
        <dbReference type="Proteomes" id="UP001169458"/>
    </source>
</evidence>
<dbReference type="InterPro" id="IPR007848">
    <property type="entry name" value="Small_mtfrase_dom"/>
</dbReference>
<dbReference type="RefSeq" id="WP_289561363.1">
    <property type="nucleotide sequence ID" value="NZ_JAUDEN010000046.1"/>
</dbReference>
<evidence type="ECO:0000259" key="7">
    <source>
        <dbReference type="Pfam" id="PF17827"/>
    </source>
</evidence>
<comment type="catalytic activity">
    <reaction evidence="5">
        <text>L-glutaminyl-[peptide chain release factor] + S-adenosyl-L-methionine = N(5)-methyl-L-glutaminyl-[peptide chain release factor] + S-adenosyl-L-homocysteine + H(+)</text>
        <dbReference type="Rhea" id="RHEA:42896"/>
        <dbReference type="Rhea" id="RHEA-COMP:10271"/>
        <dbReference type="Rhea" id="RHEA-COMP:10272"/>
        <dbReference type="ChEBI" id="CHEBI:15378"/>
        <dbReference type="ChEBI" id="CHEBI:30011"/>
        <dbReference type="ChEBI" id="CHEBI:57856"/>
        <dbReference type="ChEBI" id="CHEBI:59789"/>
        <dbReference type="ChEBI" id="CHEBI:61891"/>
        <dbReference type="EC" id="2.1.1.297"/>
    </reaction>
</comment>
<dbReference type="InterPro" id="IPR029063">
    <property type="entry name" value="SAM-dependent_MTases_sf"/>
</dbReference>
<dbReference type="NCBIfam" id="TIGR00536">
    <property type="entry name" value="hemK_fam"/>
    <property type="match status" value="1"/>
</dbReference>
<dbReference type="PROSITE" id="PS00092">
    <property type="entry name" value="N6_MTASE"/>
    <property type="match status" value="1"/>
</dbReference>
<dbReference type="InterPro" id="IPR050320">
    <property type="entry name" value="N5-glutamine_MTase"/>
</dbReference>
<dbReference type="Proteomes" id="UP001169458">
    <property type="component" value="Unassembled WGS sequence"/>
</dbReference>
<dbReference type="Pfam" id="PF05175">
    <property type="entry name" value="MTS"/>
    <property type="match status" value="1"/>
</dbReference>
<feature type="domain" description="Methyltransferase small" evidence="6">
    <location>
        <begin position="111"/>
        <end position="194"/>
    </location>
</feature>
<protein>
    <recommendedName>
        <fullName evidence="1">peptide chain release factor N(5)-glutamine methyltransferase</fullName>
        <ecNumber evidence="1">2.1.1.297</ecNumber>
    </recommendedName>
</protein>
<dbReference type="CDD" id="cd02440">
    <property type="entry name" value="AdoMet_MTases"/>
    <property type="match status" value="1"/>
</dbReference>
<keyword evidence="9" id="KW-1185">Reference proteome</keyword>
<name>A0ABT7VJG5_9BACE</name>
<evidence type="ECO:0000256" key="5">
    <source>
        <dbReference type="ARBA" id="ARBA00048391"/>
    </source>
</evidence>
<dbReference type="EMBL" id="JAUDEN010000046">
    <property type="protein sequence ID" value="MDM8326414.1"/>
    <property type="molecule type" value="Genomic_DNA"/>
</dbReference>
<evidence type="ECO:0000256" key="3">
    <source>
        <dbReference type="ARBA" id="ARBA00022679"/>
    </source>
</evidence>
<dbReference type="Gene3D" id="3.40.50.150">
    <property type="entry name" value="Vaccinia Virus protein VP39"/>
    <property type="match status" value="1"/>
</dbReference>
<keyword evidence="2 8" id="KW-0489">Methyltransferase</keyword>
<keyword evidence="3 8" id="KW-0808">Transferase</keyword>
<reference evidence="9" key="2">
    <citation type="submission" date="2023-07" db="EMBL/GenBank/DDBJ databases">
        <title>Identification and characterization of horizontal gene transfer across gut microbiota members of farm animals based on homology search.</title>
        <authorList>
            <person name="Schwarzerova J."/>
            <person name="Nykrynova M."/>
            <person name="Jureckova K."/>
            <person name="Cejkova D."/>
            <person name="Rychlik I."/>
        </authorList>
    </citation>
    <scope>NUCLEOTIDE SEQUENCE [LARGE SCALE GENOMIC DNA]</scope>
    <source>
        <strain evidence="9">109_WCHN</strain>
    </source>
</reference>
<dbReference type="EC" id="2.1.1.297" evidence="1"/>
<dbReference type="Pfam" id="PF17827">
    <property type="entry name" value="PrmC_N"/>
    <property type="match status" value="1"/>
</dbReference>
<evidence type="ECO:0000256" key="4">
    <source>
        <dbReference type="ARBA" id="ARBA00022691"/>
    </source>
</evidence>
<dbReference type="PANTHER" id="PTHR18895">
    <property type="entry name" value="HEMK METHYLTRANSFERASE"/>
    <property type="match status" value="1"/>
</dbReference>
<dbReference type="GO" id="GO:0102559">
    <property type="term" value="F:peptide chain release factor N(5)-glutamine methyltransferase activity"/>
    <property type="evidence" value="ECO:0007669"/>
    <property type="project" value="UniProtKB-EC"/>
</dbReference>
<evidence type="ECO:0000313" key="8">
    <source>
        <dbReference type="EMBL" id="MDM8326414.1"/>
    </source>
</evidence>
<feature type="domain" description="Release factor glutamine methyltransferase N-terminal" evidence="7">
    <location>
        <begin position="19"/>
        <end position="74"/>
    </location>
</feature>
<dbReference type="Gene3D" id="1.10.8.10">
    <property type="entry name" value="DNA helicase RuvA subunit, C-terminal domain"/>
    <property type="match status" value="1"/>
</dbReference>
<dbReference type="GO" id="GO:0032259">
    <property type="term" value="P:methylation"/>
    <property type="evidence" value="ECO:0007669"/>
    <property type="project" value="UniProtKB-KW"/>
</dbReference>
<organism evidence="8 9">
    <name type="scientific">Bacteroides gallinaceum</name>
    <dbReference type="NCBI Taxonomy" id="1462571"/>
    <lineage>
        <taxon>Bacteria</taxon>
        <taxon>Pseudomonadati</taxon>
        <taxon>Bacteroidota</taxon>
        <taxon>Bacteroidia</taxon>
        <taxon>Bacteroidales</taxon>
        <taxon>Bacteroidaceae</taxon>
        <taxon>Bacteroides</taxon>
    </lineage>
</organism>
<dbReference type="InterPro" id="IPR002052">
    <property type="entry name" value="DNA_methylase_N6_adenine_CS"/>
</dbReference>
<dbReference type="NCBIfam" id="TIGR03534">
    <property type="entry name" value="RF_mod_PrmC"/>
    <property type="match status" value="1"/>
</dbReference>
<dbReference type="InterPro" id="IPR004556">
    <property type="entry name" value="HemK-like"/>
</dbReference>
<keyword evidence="4" id="KW-0949">S-adenosyl-L-methionine</keyword>
<dbReference type="SUPFAM" id="SSF53335">
    <property type="entry name" value="S-adenosyl-L-methionine-dependent methyltransferases"/>
    <property type="match status" value="1"/>
</dbReference>
<reference evidence="8 9" key="1">
    <citation type="submission" date="2023-06" db="EMBL/GenBank/DDBJ databases">
        <authorList>
            <person name="Zeman M."/>
            <person name="Kubasova T."/>
            <person name="Jahodarova E."/>
            <person name="Nykrynova M."/>
            <person name="Rychlik I."/>
        </authorList>
    </citation>
    <scope>NUCLEOTIDE SEQUENCE [LARGE SCALE GENOMIC DNA]</scope>
    <source>
        <strain evidence="8 9">109_WCHN</strain>
    </source>
</reference>